<reference evidence="2" key="1">
    <citation type="submission" date="2017-01" db="EMBL/GenBank/DDBJ databases">
        <authorList>
            <person name="Varghese N."/>
            <person name="Submissions S."/>
        </authorList>
    </citation>
    <scope>NUCLEOTIDE SEQUENCE [LARGE SCALE GENOMIC DNA]</scope>
    <source>
        <strain evidence="2">MNA4</strain>
    </source>
</reference>
<name>A0A1U7PMI8_9BACI</name>
<dbReference type="RefSeq" id="WP_076756894.1">
    <property type="nucleotide sequence ID" value="NZ_FTPL01000001.1"/>
</dbReference>
<organism evidence="1 2">
    <name type="scientific">Edaphobacillus lindanitolerans</name>
    <dbReference type="NCBI Taxonomy" id="550447"/>
    <lineage>
        <taxon>Bacteria</taxon>
        <taxon>Bacillati</taxon>
        <taxon>Bacillota</taxon>
        <taxon>Bacilli</taxon>
        <taxon>Bacillales</taxon>
        <taxon>Bacillaceae</taxon>
        <taxon>Edaphobacillus</taxon>
    </lineage>
</organism>
<accession>A0A1U7PMI8</accession>
<dbReference type="AlphaFoldDB" id="A0A1U7PMI8"/>
<dbReference type="Pfam" id="PF17279">
    <property type="entry name" value="DUF5344"/>
    <property type="match status" value="1"/>
</dbReference>
<keyword evidence="2" id="KW-1185">Reference proteome</keyword>
<dbReference type="OrthoDB" id="2455619at2"/>
<dbReference type="STRING" id="550447.SAMN05428946_0634"/>
<sequence length="96" mass="10643">MTEVKMVYGDVRAQIDDLESKASALQPAAPEPISGNVLDVADKLNELMKHLEQVLTRYQTVLQENIRTTNGSVDFMEETDEKISTAIHGSGPQPMR</sequence>
<proteinExistence type="predicted"/>
<dbReference type="EMBL" id="FTPL01000001">
    <property type="protein sequence ID" value="SIT70661.1"/>
    <property type="molecule type" value="Genomic_DNA"/>
</dbReference>
<protein>
    <recommendedName>
        <fullName evidence="3">Type VII secretion effector, SACOL2603 family</fullName>
    </recommendedName>
</protein>
<evidence type="ECO:0008006" key="3">
    <source>
        <dbReference type="Google" id="ProtNLM"/>
    </source>
</evidence>
<evidence type="ECO:0000313" key="2">
    <source>
        <dbReference type="Proteomes" id="UP000187550"/>
    </source>
</evidence>
<dbReference type="Proteomes" id="UP000187550">
    <property type="component" value="Unassembled WGS sequence"/>
</dbReference>
<dbReference type="InterPro" id="IPR046318">
    <property type="entry name" value="DUF5344"/>
</dbReference>
<gene>
    <name evidence="1" type="ORF">SAMN05428946_0634</name>
</gene>
<evidence type="ECO:0000313" key="1">
    <source>
        <dbReference type="EMBL" id="SIT70661.1"/>
    </source>
</evidence>